<evidence type="ECO:0008006" key="3">
    <source>
        <dbReference type="Google" id="ProtNLM"/>
    </source>
</evidence>
<evidence type="ECO:0000313" key="1">
    <source>
        <dbReference type="EMBL" id="MFD0852580.1"/>
    </source>
</evidence>
<keyword evidence="2" id="KW-1185">Reference proteome</keyword>
<gene>
    <name evidence="1" type="ORF">ACFQ07_10115</name>
</gene>
<evidence type="ECO:0000313" key="2">
    <source>
        <dbReference type="Proteomes" id="UP001597083"/>
    </source>
</evidence>
<dbReference type="EMBL" id="JBHTIR010001461">
    <property type="protein sequence ID" value="MFD0852580.1"/>
    <property type="molecule type" value="Genomic_DNA"/>
</dbReference>
<feature type="non-terminal residue" evidence="1">
    <location>
        <position position="62"/>
    </location>
</feature>
<organism evidence="1 2">
    <name type="scientific">Actinomadura adrarensis</name>
    <dbReference type="NCBI Taxonomy" id="1819600"/>
    <lineage>
        <taxon>Bacteria</taxon>
        <taxon>Bacillati</taxon>
        <taxon>Actinomycetota</taxon>
        <taxon>Actinomycetes</taxon>
        <taxon>Streptosporangiales</taxon>
        <taxon>Thermomonosporaceae</taxon>
        <taxon>Actinomadura</taxon>
    </lineage>
</organism>
<reference evidence="2" key="1">
    <citation type="journal article" date="2019" name="Int. J. Syst. Evol. Microbiol.">
        <title>The Global Catalogue of Microorganisms (GCM) 10K type strain sequencing project: providing services to taxonomists for standard genome sequencing and annotation.</title>
        <authorList>
            <consortium name="The Broad Institute Genomics Platform"/>
            <consortium name="The Broad Institute Genome Sequencing Center for Infectious Disease"/>
            <person name="Wu L."/>
            <person name="Ma J."/>
        </authorList>
    </citation>
    <scope>NUCLEOTIDE SEQUENCE [LARGE SCALE GENOMIC DNA]</scope>
    <source>
        <strain evidence="2">JCM 31696</strain>
    </source>
</reference>
<comment type="caution">
    <text evidence="1">The sequence shown here is derived from an EMBL/GenBank/DDBJ whole genome shotgun (WGS) entry which is preliminary data.</text>
</comment>
<sequence>MSDLTIHPVEDGVIVAELSRPPENLFSIALCGQLADVLDDPPEGAHVLRLRATGDVFCLGRD</sequence>
<accession>A0ABW3CDF3</accession>
<dbReference type="SUPFAM" id="SSF52096">
    <property type="entry name" value="ClpP/crotonase"/>
    <property type="match status" value="1"/>
</dbReference>
<dbReference type="InterPro" id="IPR029045">
    <property type="entry name" value="ClpP/crotonase-like_dom_sf"/>
</dbReference>
<protein>
    <recommendedName>
        <fullName evidence="3">Enoyl-CoA hydratase/isomerase family protein</fullName>
    </recommendedName>
</protein>
<dbReference type="Gene3D" id="3.90.226.10">
    <property type="entry name" value="2-enoyl-CoA Hydratase, Chain A, domain 1"/>
    <property type="match status" value="1"/>
</dbReference>
<name>A0ABW3CDF3_9ACTN</name>
<dbReference type="Proteomes" id="UP001597083">
    <property type="component" value="Unassembled WGS sequence"/>
</dbReference>
<proteinExistence type="predicted"/>